<keyword evidence="1" id="KW-0472">Membrane</keyword>
<gene>
    <name evidence="2" type="ORF">JCM19240_4042</name>
</gene>
<feature type="transmembrane region" description="Helical" evidence="1">
    <location>
        <begin position="37"/>
        <end position="54"/>
    </location>
</feature>
<dbReference type="Proteomes" id="UP000029224">
    <property type="component" value="Unassembled WGS sequence"/>
</dbReference>
<evidence type="ECO:0000313" key="2">
    <source>
        <dbReference type="EMBL" id="GAL34492.1"/>
    </source>
</evidence>
<keyword evidence="1" id="KW-0812">Transmembrane</keyword>
<evidence type="ECO:0000313" key="3">
    <source>
        <dbReference type="Proteomes" id="UP000029224"/>
    </source>
</evidence>
<evidence type="ECO:0000256" key="1">
    <source>
        <dbReference type="SAM" id="Phobius"/>
    </source>
</evidence>
<comment type="caution">
    <text evidence="2">The sequence shown here is derived from an EMBL/GenBank/DDBJ whole genome shotgun (WGS) entry which is preliminary data.</text>
</comment>
<organism evidence="2 3">
    <name type="scientific">Vibrio maritimus</name>
    <dbReference type="NCBI Taxonomy" id="990268"/>
    <lineage>
        <taxon>Bacteria</taxon>
        <taxon>Pseudomonadati</taxon>
        <taxon>Pseudomonadota</taxon>
        <taxon>Gammaproteobacteria</taxon>
        <taxon>Vibrionales</taxon>
        <taxon>Vibrionaceae</taxon>
        <taxon>Vibrio</taxon>
    </lineage>
</organism>
<feature type="transmembrane region" description="Helical" evidence="1">
    <location>
        <begin position="14"/>
        <end position="31"/>
    </location>
</feature>
<accession>A0A090TU44</accession>
<dbReference type="AlphaFoldDB" id="A0A090TU44"/>
<reference evidence="2 3" key="2">
    <citation type="submission" date="2014-09" db="EMBL/GenBank/DDBJ databases">
        <authorList>
            <consortium name="NBRP consortium"/>
            <person name="Sawabe T."/>
            <person name="Meirelles P."/>
            <person name="Nakanishi M."/>
            <person name="Sayaka M."/>
            <person name="Hattori M."/>
            <person name="Ohkuma M."/>
        </authorList>
    </citation>
    <scope>NUCLEOTIDE SEQUENCE [LARGE SCALE GENOMIC DNA]</scope>
    <source>
        <strain evidence="2 3">JCM 19240</strain>
    </source>
</reference>
<dbReference type="OrthoDB" id="5877003at2"/>
<reference evidence="2 3" key="1">
    <citation type="submission" date="2014-09" db="EMBL/GenBank/DDBJ databases">
        <title>Vibrio maritimus JCM 19240. (C210) whole genome shotgun sequence.</title>
        <authorList>
            <person name="Sawabe T."/>
            <person name="Meirelles P."/>
            <person name="Nakanishi M."/>
            <person name="Sayaka M."/>
            <person name="Hattori M."/>
            <person name="Ohkuma M."/>
        </authorList>
    </citation>
    <scope>NUCLEOTIDE SEQUENCE [LARGE SCALE GENOMIC DNA]</scope>
    <source>
        <strain evidence="2 3">JCM 19240</strain>
    </source>
</reference>
<sequence>MTNLVIPSTNMRKCLAWLIVIDYLLIAFYVYLATSLLYFDVFLIGVLIAVYNLLMVTFVVKQPAGFITLSRDKHLVLPICFAAFLGSVIVVLTVFW</sequence>
<keyword evidence="3" id="KW-1185">Reference proteome</keyword>
<name>A0A090TU44_9VIBR</name>
<proteinExistence type="predicted"/>
<feature type="transmembrane region" description="Helical" evidence="1">
    <location>
        <begin position="75"/>
        <end position="95"/>
    </location>
</feature>
<protein>
    <submittedName>
        <fullName evidence="2">Uncharacterized protein</fullName>
    </submittedName>
</protein>
<keyword evidence="1" id="KW-1133">Transmembrane helix</keyword>
<dbReference type="EMBL" id="BBMT01000005">
    <property type="protein sequence ID" value="GAL34492.1"/>
    <property type="molecule type" value="Genomic_DNA"/>
</dbReference>